<evidence type="ECO:0000313" key="1">
    <source>
        <dbReference type="EMBL" id="MFH4973816.1"/>
    </source>
</evidence>
<proteinExistence type="predicted"/>
<evidence type="ECO:0000313" key="2">
    <source>
        <dbReference type="Proteomes" id="UP001608902"/>
    </source>
</evidence>
<keyword evidence="2" id="KW-1185">Reference proteome</keyword>
<reference evidence="1 2" key="1">
    <citation type="submission" date="2024-08" db="EMBL/GenBank/DDBJ databases">
        <title>Gnathostoma spinigerum genome.</title>
        <authorList>
            <person name="Gonzalez-Bertolin B."/>
            <person name="Monzon S."/>
            <person name="Zaballos A."/>
            <person name="Jimenez P."/>
            <person name="Dekumyoy P."/>
            <person name="Varona S."/>
            <person name="Cuesta I."/>
            <person name="Sumanam S."/>
            <person name="Adisakwattana P."/>
            <person name="Gasser R.B."/>
            <person name="Hernandez-Gonzalez A."/>
            <person name="Young N.D."/>
            <person name="Perteguer M.J."/>
        </authorList>
    </citation>
    <scope>NUCLEOTIDE SEQUENCE [LARGE SCALE GENOMIC DNA]</scope>
    <source>
        <strain evidence="1">AL3</strain>
        <tissue evidence="1">Liver</tissue>
    </source>
</reference>
<protein>
    <submittedName>
        <fullName evidence="1">Uncharacterized protein</fullName>
    </submittedName>
</protein>
<sequence>MNAIDYGQATCALCKLALWGVNATNYVTEKIDMFNKGCEVFIRLYIPPIFKMEQVCKTIKAELQKVRKEVGELRSVCETAWMDCWWRKYECFWAIRTIIATQGKTLSSFVRAVHCGRMESIESQPSFSVWDGLLMMM</sequence>
<organism evidence="1 2">
    <name type="scientific">Gnathostoma spinigerum</name>
    <dbReference type="NCBI Taxonomy" id="75299"/>
    <lineage>
        <taxon>Eukaryota</taxon>
        <taxon>Metazoa</taxon>
        <taxon>Ecdysozoa</taxon>
        <taxon>Nematoda</taxon>
        <taxon>Chromadorea</taxon>
        <taxon>Rhabditida</taxon>
        <taxon>Spirurina</taxon>
        <taxon>Gnathostomatomorpha</taxon>
        <taxon>Gnathostomatoidea</taxon>
        <taxon>Gnathostomatidae</taxon>
        <taxon>Gnathostoma</taxon>
    </lineage>
</organism>
<dbReference type="Proteomes" id="UP001608902">
    <property type="component" value="Unassembled WGS sequence"/>
</dbReference>
<comment type="caution">
    <text evidence="1">The sequence shown here is derived from an EMBL/GenBank/DDBJ whole genome shotgun (WGS) entry which is preliminary data.</text>
</comment>
<dbReference type="AlphaFoldDB" id="A0ABD6E4B4"/>
<dbReference type="EMBL" id="JBGFUD010000149">
    <property type="protein sequence ID" value="MFH4973816.1"/>
    <property type="molecule type" value="Genomic_DNA"/>
</dbReference>
<accession>A0ABD6E4B4</accession>
<name>A0ABD6E4B4_9BILA</name>
<gene>
    <name evidence="1" type="ORF">AB6A40_000525</name>
</gene>